<evidence type="ECO:0000256" key="2">
    <source>
        <dbReference type="ARBA" id="ARBA00022475"/>
    </source>
</evidence>
<evidence type="ECO:0000256" key="3">
    <source>
        <dbReference type="ARBA" id="ARBA00022692"/>
    </source>
</evidence>
<dbReference type="PANTHER" id="PTHR30572:SF18">
    <property type="entry name" value="ABC-TYPE MACROLIDE FAMILY EXPORT SYSTEM PERMEASE COMPONENT 2"/>
    <property type="match status" value="1"/>
</dbReference>
<dbReference type="InterPro" id="IPR025857">
    <property type="entry name" value="MacB_PCD"/>
</dbReference>
<name>A0A2W7RBI4_9BACT</name>
<feature type="domain" description="ABC3 transporter permease C-terminal" evidence="7">
    <location>
        <begin position="287"/>
        <end position="402"/>
    </location>
</feature>
<comment type="caution">
    <text evidence="9">The sequence shown here is derived from an EMBL/GenBank/DDBJ whole genome shotgun (WGS) entry which is preliminary data.</text>
</comment>
<evidence type="ECO:0000256" key="4">
    <source>
        <dbReference type="ARBA" id="ARBA00022989"/>
    </source>
</evidence>
<evidence type="ECO:0000256" key="6">
    <source>
        <dbReference type="SAM" id="Phobius"/>
    </source>
</evidence>
<organism evidence="9 10">
    <name type="scientific">Algoriphagus chordae</name>
    <dbReference type="NCBI Taxonomy" id="237019"/>
    <lineage>
        <taxon>Bacteria</taxon>
        <taxon>Pseudomonadati</taxon>
        <taxon>Bacteroidota</taxon>
        <taxon>Cytophagia</taxon>
        <taxon>Cytophagales</taxon>
        <taxon>Cyclobacteriaceae</taxon>
        <taxon>Algoriphagus</taxon>
    </lineage>
</organism>
<keyword evidence="10" id="KW-1185">Reference proteome</keyword>
<feature type="domain" description="ABC3 transporter permease C-terminal" evidence="7">
    <location>
        <begin position="670"/>
        <end position="782"/>
    </location>
</feature>
<dbReference type="Pfam" id="PF02687">
    <property type="entry name" value="FtsX"/>
    <property type="match status" value="2"/>
</dbReference>
<keyword evidence="3 6" id="KW-0812">Transmembrane</keyword>
<dbReference type="InterPro" id="IPR003838">
    <property type="entry name" value="ABC3_permease_C"/>
</dbReference>
<dbReference type="OrthoDB" id="5933722at2"/>
<evidence type="ECO:0000259" key="7">
    <source>
        <dbReference type="Pfam" id="PF02687"/>
    </source>
</evidence>
<dbReference type="AlphaFoldDB" id="A0A2W7RBI4"/>
<comment type="subcellular location">
    <subcellularLocation>
        <location evidence="1">Cell membrane</location>
        <topology evidence="1">Multi-pass membrane protein</topology>
    </subcellularLocation>
</comment>
<dbReference type="EMBL" id="QKZT01000003">
    <property type="protein sequence ID" value="PZX55620.1"/>
    <property type="molecule type" value="Genomic_DNA"/>
</dbReference>
<dbReference type="Pfam" id="PF12704">
    <property type="entry name" value="MacB_PCD"/>
    <property type="match status" value="1"/>
</dbReference>
<dbReference type="Proteomes" id="UP000248882">
    <property type="component" value="Unassembled WGS sequence"/>
</dbReference>
<feature type="transmembrane region" description="Helical" evidence="6">
    <location>
        <begin position="20"/>
        <end position="41"/>
    </location>
</feature>
<feature type="transmembrane region" description="Helical" evidence="6">
    <location>
        <begin position="284"/>
        <end position="303"/>
    </location>
</feature>
<accession>A0A2W7RBI4</accession>
<feature type="transmembrane region" description="Helical" evidence="6">
    <location>
        <begin position="375"/>
        <end position="397"/>
    </location>
</feature>
<sequence length="789" mass="87861">MLKHHLLLIYRNLRKDKSTFLINLIGLSTGLASVLLIFLWVNDELQIDKFYASDAQLYQVMENVDQAGGLITRQTTAGPTAQALEDDFPEVESAVTAFSNYITGSILSFDTHDIEAKKLYASAEFFKLFPYKITQGNKDEIKSQPNTIVISESLAEKLFGSVENALGKTVEFDHKEDLAVSGVFEDVPTASSMQFDFVMSFEDFREENEWVESWGNTAPSTFVLLREGTDIAEFNAKIKDYVKTKTEGEITHRSQFITKFSDVYLNGSYENGVQAGGRVSYVKLFSIIAIFILVIACINFMNLSTAKASKRIKEVGIKKAVGARRGELIFQYLGESTMMAFLSLLLALLLVILLLPQFNVITGKQLSLVFSPSLVLAIVSIVLFTGLIAGSYPALHLSSFSPSAVLKGKISSAAGELWIRKGLVVFQFALSVILIVSVWVVYLQIDFIQTENLGYEKDNVLLINKLGQLQDTDKMEAFISELKSVPGVIGATSTGHDMTGHNGGTYGIEWPGKDPNDRTEFERVAVNYNMIEMMGIQMKEGRAFSDEFGTETEKIIFNKAGIDFMGLEDPIGKVVKLYGEEVEIIGVTEDFHFDSFHEVVKPLFFYYNPSNTNLIATKIAAGEEMKTIKSIEALYSKFDPEFLMEYRFLDEDYQSLYVSEQRVATLSQYFAGIAILISCLGLFGLATFTVERRAKEIGIRKVLGASEFKIVSILSSDFAKMVLVAILIALPLSFFIAQEWLAGFAFKIGLKWWFFIGAGVLTMLIALLTVSFQSIRAALMNPVESLKSE</sequence>
<protein>
    <submittedName>
        <fullName evidence="9">Putative permease</fullName>
    </submittedName>
</protein>
<dbReference type="RefSeq" id="WP_111316932.1">
    <property type="nucleotide sequence ID" value="NZ_QKZT01000003.1"/>
</dbReference>
<keyword evidence="5 6" id="KW-0472">Membrane</keyword>
<evidence type="ECO:0000256" key="1">
    <source>
        <dbReference type="ARBA" id="ARBA00004651"/>
    </source>
</evidence>
<feature type="transmembrane region" description="Helical" evidence="6">
    <location>
        <begin position="752"/>
        <end position="772"/>
    </location>
</feature>
<gene>
    <name evidence="9" type="ORF">LV85_00845</name>
</gene>
<evidence type="ECO:0000313" key="10">
    <source>
        <dbReference type="Proteomes" id="UP000248882"/>
    </source>
</evidence>
<evidence type="ECO:0000259" key="8">
    <source>
        <dbReference type="Pfam" id="PF12704"/>
    </source>
</evidence>
<dbReference type="GO" id="GO:0005886">
    <property type="term" value="C:plasma membrane"/>
    <property type="evidence" value="ECO:0007669"/>
    <property type="project" value="UniProtKB-SubCell"/>
</dbReference>
<feature type="transmembrane region" description="Helical" evidence="6">
    <location>
        <begin position="669"/>
        <end position="690"/>
    </location>
</feature>
<feature type="domain" description="MacB-like periplasmic core" evidence="8">
    <location>
        <begin position="21"/>
        <end position="240"/>
    </location>
</feature>
<feature type="transmembrane region" description="Helical" evidence="6">
    <location>
        <begin position="418"/>
        <end position="442"/>
    </location>
</feature>
<keyword evidence="4 6" id="KW-1133">Transmembrane helix</keyword>
<proteinExistence type="predicted"/>
<reference evidence="9 10" key="1">
    <citation type="submission" date="2018-06" db="EMBL/GenBank/DDBJ databases">
        <title>Genomic Encyclopedia of Archaeal and Bacterial Type Strains, Phase II (KMG-II): from individual species to whole genera.</title>
        <authorList>
            <person name="Goeker M."/>
        </authorList>
    </citation>
    <scope>NUCLEOTIDE SEQUENCE [LARGE SCALE GENOMIC DNA]</scope>
    <source>
        <strain evidence="9 10">DSM 19830</strain>
    </source>
</reference>
<keyword evidence="2" id="KW-1003">Cell membrane</keyword>
<dbReference type="PANTHER" id="PTHR30572">
    <property type="entry name" value="MEMBRANE COMPONENT OF TRANSPORTER-RELATED"/>
    <property type="match status" value="1"/>
</dbReference>
<evidence type="ECO:0000256" key="5">
    <source>
        <dbReference type="ARBA" id="ARBA00023136"/>
    </source>
</evidence>
<evidence type="ECO:0000313" key="9">
    <source>
        <dbReference type="EMBL" id="PZX55620.1"/>
    </source>
</evidence>
<feature type="transmembrane region" description="Helical" evidence="6">
    <location>
        <begin position="332"/>
        <end position="355"/>
    </location>
</feature>
<dbReference type="InterPro" id="IPR050250">
    <property type="entry name" value="Macrolide_Exporter_MacB"/>
</dbReference>
<dbReference type="GO" id="GO:0022857">
    <property type="term" value="F:transmembrane transporter activity"/>
    <property type="evidence" value="ECO:0007669"/>
    <property type="project" value="TreeGrafter"/>
</dbReference>
<feature type="transmembrane region" description="Helical" evidence="6">
    <location>
        <begin position="722"/>
        <end position="746"/>
    </location>
</feature>